<evidence type="ECO:0000313" key="1">
    <source>
        <dbReference type="EMBL" id="KKK61897.1"/>
    </source>
</evidence>
<accession>A0A0F8WYI2</accession>
<comment type="caution">
    <text evidence="1">The sequence shown here is derived from an EMBL/GenBank/DDBJ whole genome shotgun (WGS) entry which is preliminary data.</text>
</comment>
<protein>
    <submittedName>
        <fullName evidence="1">Uncharacterized protein</fullName>
    </submittedName>
</protein>
<reference evidence="1" key="1">
    <citation type="journal article" date="2015" name="Nature">
        <title>Complex archaea that bridge the gap between prokaryotes and eukaryotes.</title>
        <authorList>
            <person name="Spang A."/>
            <person name="Saw J.H."/>
            <person name="Jorgensen S.L."/>
            <person name="Zaremba-Niedzwiedzka K."/>
            <person name="Martijn J."/>
            <person name="Lind A.E."/>
            <person name="van Eijk R."/>
            <person name="Schleper C."/>
            <person name="Guy L."/>
            <person name="Ettema T.J."/>
        </authorList>
    </citation>
    <scope>NUCLEOTIDE SEQUENCE</scope>
</reference>
<dbReference type="EMBL" id="LAZR01062263">
    <property type="protein sequence ID" value="KKK61897.1"/>
    <property type="molecule type" value="Genomic_DNA"/>
</dbReference>
<dbReference type="AlphaFoldDB" id="A0A0F8WYI2"/>
<gene>
    <name evidence="1" type="ORF">LCGC14_3009760</name>
</gene>
<organism evidence="1">
    <name type="scientific">marine sediment metagenome</name>
    <dbReference type="NCBI Taxonomy" id="412755"/>
    <lineage>
        <taxon>unclassified sequences</taxon>
        <taxon>metagenomes</taxon>
        <taxon>ecological metagenomes</taxon>
    </lineage>
</organism>
<feature type="non-terminal residue" evidence="1">
    <location>
        <position position="38"/>
    </location>
</feature>
<name>A0A0F8WYI2_9ZZZZ</name>
<proteinExistence type="predicted"/>
<sequence length="38" mass="4026">MRKLIICALTAVALAFTVPQIVRSDGFNTVSDLTSVSS</sequence>